<dbReference type="AlphaFoldDB" id="A0A836F1C7"/>
<dbReference type="SUPFAM" id="SSF57783">
    <property type="entry name" value="Zinc beta-ribbon"/>
    <property type="match status" value="1"/>
</dbReference>
<dbReference type="GO" id="GO:0008270">
    <property type="term" value="F:zinc ion binding"/>
    <property type="evidence" value="ECO:0007669"/>
    <property type="project" value="UniProtKB-KW"/>
</dbReference>
<keyword evidence="6" id="KW-0804">Transcription</keyword>
<dbReference type="EMBL" id="JAANHZ010000421">
    <property type="protein sequence ID" value="KAG5311186.1"/>
    <property type="molecule type" value="Genomic_DNA"/>
</dbReference>
<name>A0A836F1C7_9HYME</name>
<organism evidence="7 8">
    <name type="scientific">Acromyrmex insinuator</name>
    <dbReference type="NCBI Taxonomy" id="230686"/>
    <lineage>
        <taxon>Eukaryota</taxon>
        <taxon>Metazoa</taxon>
        <taxon>Ecdysozoa</taxon>
        <taxon>Arthropoda</taxon>
        <taxon>Hexapoda</taxon>
        <taxon>Insecta</taxon>
        <taxon>Pterygota</taxon>
        <taxon>Neoptera</taxon>
        <taxon>Endopterygota</taxon>
        <taxon>Hymenoptera</taxon>
        <taxon>Apocrita</taxon>
        <taxon>Aculeata</taxon>
        <taxon>Formicoidea</taxon>
        <taxon>Formicidae</taxon>
        <taxon>Myrmicinae</taxon>
        <taxon>Acromyrmex</taxon>
    </lineage>
</organism>
<dbReference type="InterPro" id="IPR007808">
    <property type="entry name" value="Elf1"/>
</dbReference>
<dbReference type="Pfam" id="PF05129">
    <property type="entry name" value="Zn_ribbon_Elf1"/>
    <property type="match status" value="1"/>
</dbReference>
<dbReference type="GO" id="GO:0008023">
    <property type="term" value="C:transcription elongation factor complex"/>
    <property type="evidence" value="ECO:0007669"/>
    <property type="project" value="TreeGrafter"/>
</dbReference>
<dbReference type="Proteomes" id="UP000667349">
    <property type="component" value="Unassembled WGS sequence"/>
</dbReference>
<gene>
    <name evidence="7" type="primary">Elof1</name>
    <name evidence="7" type="ORF">G6Z75_0012911</name>
</gene>
<comment type="function">
    <text evidence="6">Transcription elongation factor implicated in the maintenance of proper chromatin structure in actively transcribed regions.</text>
</comment>
<evidence type="ECO:0000256" key="3">
    <source>
        <dbReference type="ARBA" id="ARBA00014973"/>
    </source>
</evidence>
<dbReference type="InterPro" id="IPR038567">
    <property type="entry name" value="T_Elf1_sf"/>
</dbReference>
<keyword evidence="6" id="KW-0479">Metal-binding</keyword>
<feature type="non-terminal residue" evidence="7">
    <location>
        <position position="1"/>
    </location>
</feature>
<evidence type="ECO:0000256" key="5">
    <source>
        <dbReference type="ARBA" id="ARBA00023242"/>
    </source>
</evidence>
<evidence type="ECO:0000256" key="1">
    <source>
        <dbReference type="ARBA" id="ARBA00004123"/>
    </source>
</evidence>
<protein>
    <recommendedName>
        <fullName evidence="3 6">Transcription elongation factor 1 homolog</fullName>
    </recommendedName>
</protein>
<proteinExistence type="inferred from homology"/>
<comment type="subcellular location">
    <subcellularLocation>
        <location evidence="1 6">Nucleus</location>
    </subcellularLocation>
</comment>
<comment type="caution">
    <text evidence="7">The sequence shown here is derived from an EMBL/GenBank/DDBJ whole genome shotgun (WGS) entry which is preliminary data.</text>
</comment>
<keyword evidence="6" id="KW-0805">Transcription regulation</keyword>
<sequence length="92" mass="10764">MEDACFRCLKMGNRNSTKRERQHLNIDKSAALFTCPFCKQKQSCYVKINREKNIGRIKCNKCKRNAFTSMTYLTTPVEVFMKCEEKIRTAAN</sequence>
<evidence type="ECO:0000256" key="6">
    <source>
        <dbReference type="RuleBase" id="RU364033"/>
    </source>
</evidence>
<accession>A0A836F1C7</accession>
<keyword evidence="6" id="KW-0863">Zinc-finger</keyword>
<evidence type="ECO:0000256" key="2">
    <source>
        <dbReference type="ARBA" id="ARBA00009730"/>
    </source>
</evidence>
<evidence type="ECO:0000313" key="7">
    <source>
        <dbReference type="EMBL" id="KAG5311186.1"/>
    </source>
</evidence>
<reference evidence="7" key="1">
    <citation type="submission" date="2020-02" db="EMBL/GenBank/DDBJ databases">
        <title>Relaxed selection underlies rapid genomic changes in the transitions from sociality to social parasitism in ants.</title>
        <authorList>
            <person name="Bi X."/>
        </authorList>
    </citation>
    <scope>NUCLEOTIDE SEQUENCE</scope>
    <source>
        <strain evidence="7">BGI-DK2013a</strain>
        <tissue evidence="7">Whole body</tissue>
    </source>
</reference>
<keyword evidence="4 6" id="KW-0862">Zinc</keyword>
<evidence type="ECO:0000313" key="8">
    <source>
        <dbReference type="Proteomes" id="UP000667349"/>
    </source>
</evidence>
<keyword evidence="5 6" id="KW-0539">Nucleus</keyword>
<dbReference type="PANTHER" id="PTHR20934">
    <property type="entry name" value="TRANSCRIPTION ELONGATION FACTOR 1 HOMOLOG"/>
    <property type="match status" value="1"/>
</dbReference>
<dbReference type="GO" id="GO:0000993">
    <property type="term" value="F:RNA polymerase II complex binding"/>
    <property type="evidence" value="ECO:0007669"/>
    <property type="project" value="TreeGrafter"/>
</dbReference>
<dbReference type="PANTHER" id="PTHR20934:SF0">
    <property type="entry name" value="TRANSCRIPTION ELONGATION FACTOR 1 HOMOLOG"/>
    <property type="match status" value="1"/>
</dbReference>
<comment type="similarity">
    <text evidence="2 6">Belongs to the ELOF1 family.</text>
</comment>
<evidence type="ECO:0000256" key="4">
    <source>
        <dbReference type="ARBA" id="ARBA00022833"/>
    </source>
</evidence>
<keyword evidence="8" id="KW-1185">Reference proteome</keyword>
<dbReference type="GO" id="GO:0006368">
    <property type="term" value="P:transcription elongation by RNA polymerase II"/>
    <property type="evidence" value="ECO:0007669"/>
    <property type="project" value="TreeGrafter"/>
</dbReference>
<dbReference type="Gene3D" id="2.20.25.190">
    <property type="match status" value="1"/>
</dbReference>
<feature type="non-terminal residue" evidence="7">
    <location>
        <position position="92"/>
    </location>
</feature>